<protein>
    <recommendedName>
        <fullName evidence="5">TIL domain-containing protein</fullName>
    </recommendedName>
</protein>
<feature type="domain" description="TIL" evidence="5">
    <location>
        <begin position="196"/>
        <end position="251"/>
    </location>
</feature>
<keyword evidence="7" id="KW-1185">Reference proteome</keyword>
<dbReference type="InterPro" id="IPR036084">
    <property type="entry name" value="Ser_inhib-like_sf"/>
</dbReference>
<dbReference type="EMBL" id="CATQJL010000001">
    <property type="protein sequence ID" value="CAJ0589495.1"/>
    <property type="molecule type" value="Genomic_DNA"/>
</dbReference>
<accession>A0AA36GJQ7</accession>
<dbReference type="InterPro" id="IPR002919">
    <property type="entry name" value="TIL_dom"/>
</dbReference>
<evidence type="ECO:0000256" key="4">
    <source>
        <dbReference type="SAM" id="MobiDB-lite"/>
    </source>
</evidence>
<feature type="compositionally biased region" description="Gly residues" evidence="4">
    <location>
        <begin position="551"/>
        <end position="562"/>
    </location>
</feature>
<dbReference type="Pfam" id="PF01826">
    <property type="entry name" value="TIL"/>
    <property type="match status" value="7"/>
</dbReference>
<reference evidence="6" key="1">
    <citation type="submission" date="2023-07" db="EMBL/GenBank/DDBJ databases">
        <authorList>
            <consortium name="CYATHOMIX"/>
        </authorList>
    </citation>
    <scope>NUCLEOTIDE SEQUENCE</scope>
    <source>
        <strain evidence="6">N/A</strain>
    </source>
</reference>
<dbReference type="SUPFAM" id="SSF57567">
    <property type="entry name" value="Serine protease inhibitors"/>
    <property type="match status" value="7"/>
</dbReference>
<evidence type="ECO:0000256" key="3">
    <source>
        <dbReference type="ARBA" id="ARBA00023157"/>
    </source>
</evidence>
<feature type="domain" description="TIL" evidence="5">
    <location>
        <begin position="29"/>
        <end position="84"/>
    </location>
</feature>
<name>A0AA36GJQ7_CYLNA</name>
<dbReference type="Proteomes" id="UP001176961">
    <property type="component" value="Unassembled WGS sequence"/>
</dbReference>
<keyword evidence="2" id="KW-0722">Serine protease inhibitor</keyword>
<feature type="compositionally biased region" description="Low complexity" evidence="4">
    <location>
        <begin position="563"/>
        <end position="576"/>
    </location>
</feature>
<feature type="domain" description="TIL" evidence="5">
    <location>
        <begin position="418"/>
        <end position="474"/>
    </location>
</feature>
<organism evidence="6 7">
    <name type="scientific">Cylicocyclus nassatus</name>
    <name type="common">Nematode worm</name>
    <dbReference type="NCBI Taxonomy" id="53992"/>
    <lineage>
        <taxon>Eukaryota</taxon>
        <taxon>Metazoa</taxon>
        <taxon>Ecdysozoa</taxon>
        <taxon>Nematoda</taxon>
        <taxon>Chromadorea</taxon>
        <taxon>Rhabditida</taxon>
        <taxon>Rhabditina</taxon>
        <taxon>Rhabditomorpha</taxon>
        <taxon>Strongyloidea</taxon>
        <taxon>Strongylidae</taxon>
        <taxon>Cylicocyclus</taxon>
    </lineage>
</organism>
<sequence length="979" mass="103606">MTSYGDEPNTGVQASILIAGSSSSQPGACPTNETYNQCGNRCEATCAEISGEPRLCPTICDPPACACAPGFYRLNGRCVTRQQCPGDPMTGYGDEPALPEPLGPPLDPCFSFPCRIGETCMQDENGPRCVPPALQCSVNETVSNCGALCEGKCATVDEQNRPCPDICLPPACACSLGYFRNEAGECVSAGDCPSRCSENEQINTCGRSCEPTCENAFGKIKVCNLICNPPACVCKPNFYRHNGACIPQMQCTPPRDGVGSIALDVIASTPTTSASSASNYVDEPVTPRSGNGRSYVDEPVIPRQGSGQSGGSNVASELECGANEEVGQCGNLCEPGCENAFGEPKVCIEICNPPACVCRSNFYRKDGRCVPKSECPAPASGANGNNRYGDESVTPASGSAAVLSTNQGGPISNPRLSCSVNETISQCGNLCEGKCENLEKGPIACPAICEPPACACKDGYYRIRGDRCVLGTDCELNCKTNEVVNSCGSACEPTCENAFGRPKTCDRVCRPAACVCRPNYYRNNGVCVPQSGCGVPGAAASTNPIQITAGSTGGTRSSGGSAGSTSVSTASQSGSGRPLVCGRNEVVGSCGNLCEPTCENAFGRPKICSRVCNPPACVCRPNYYRNNGTCIPQASCVDQVGLCEAMTCEEGTVCAEAESEQSARCQAEDPENNCETTDCPPDAVCEYRETECIPDKACFAEPVCVVYERIAPADAVVSVTCEDVECAPNFVCVIRPVSCTGTTCPSTSTAPFCVPGDSNACSRLNCPASQICEYQERPCNQAQCFPVATCVSRTCPPKVTYPTPPPYYPTPGYIGQGYVAPPSNSYYVPGGPQGPTYSSLLSNTYSAGSDSYVTAPPEQYSVVQRSQFRGPPITPRLPFGVRPPAPPPRRTAFRNTLVPRARSPHYRPTQFRRLPYQQQFAVFARPVTLQRPRTYLYRQPYGTPTAPAFPGSNRCYITKLTKHDQSSADAERIEISLHS</sequence>
<evidence type="ECO:0000256" key="1">
    <source>
        <dbReference type="ARBA" id="ARBA00022690"/>
    </source>
</evidence>
<feature type="domain" description="TIL" evidence="5">
    <location>
        <begin position="136"/>
        <end position="192"/>
    </location>
</feature>
<dbReference type="InterPro" id="IPR051368">
    <property type="entry name" value="SerProtInhib-TIL_Domain"/>
</dbReference>
<dbReference type="PANTHER" id="PTHR23259:SF70">
    <property type="entry name" value="ACCESSORY GLAND PROTEIN ACP62F-RELATED"/>
    <property type="match status" value="1"/>
</dbReference>
<gene>
    <name evidence="6" type="ORF">CYNAS_LOCUS1478</name>
</gene>
<feature type="region of interest" description="Disordered" evidence="4">
    <location>
        <begin position="546"/>
        <end position="577"/>
    </location>
</feature>
<proteinExistence type="predicted"/>
<comment type="caution">
    <text evidence="6">The sequence shown here is derived from an EMBL/GenBank/DDBJ whole genome shotgun (WGS) entry which is preliminary data.</text>
</comment>
<dbReference type="PANTHER" id="PTHR23259">
    <property type="entry name" value="RIDDLE"/>
    <property type="match status" value="1"/>
</dbReference>
<dbReference type="AlphaFoldDB" id="A0AA36GJQ7"/>
<keyword evidence="3" id="KW-1015">Disulfide bond</keyword>
<feature type="domain" description="TIL" evidence="5">
    <location>
        <begin position="581"/>
        <end position="636"/>
    </location>
</feature>
<dbReference type="Gene3D" id="2.10.25.10">
    <property type="entry name" value="Laminin"/>
    <property type="match status" value="7"/>
</dbReference>
<feature type="domain" description="TIL" evidence="5">
    <location>
        <begin position="478"/>
        <end position="533"/>
    </location>
</feature>
<dbReference type="GO" id="GO:0004867">
    <property type="term" value="F:serine-type endopeptidase inhibitor activity"/>
    <property type="evidence" value="ECO:0007669"/>
    <property type="project" value="UniProtKB-KW"/>
</dbReference>
<feature type="region of interest" description="Disordered" evidence="4">
    <location>
        <begin position="272"/>
        <end position="312"/>
    </location>
</feature>
<keyword evidence="1" id="KW-0646">Protease inhibitor</keyword>
<evidence type="ECO:0000256" key="2">
    <source>
        <dbReference type="ARBA" id="ARBA00022900"/>
    </source>
</evidence>
<evidence type="ECO:0000259" key="5">
    <source>
        <dbReference type="Pfam" id="PF01826"/>
    </source>
</evidence>
<dbReference type="CDD" id="cd19941">
    <property type="entry name" value="TIL"/>
    <property type="match status" value="7"/>
</dbReference>
<evidence type="ECO:0000313" key="6">
    <source>
        <dbReference type="EMBL" id="CAJ0589495.1"/>
    </source>
</evidence>
<evidence type="ECO:0000313" key="7">
    <source>
        <dbReference type="Proteomes" id="UP001176961"/>
    </source>
</evidence>
<feature type="domain" description="TIL" evidence="5">
    <location>
        <begin position="320"/>
        <end position="375"/>
    </location>
</feature>